<dbReference type="AlphaFoldDB" id="X0XCC6"/>
<dbReference type="InterPro" id="IPR040836">
    <property type="entry name" value="SAVED"/>
</dbReference>
<feature type="non-terminal residue" evidence="2">
    <location>
        <position position="1"/>
    </location>
</feature>
<sequence>THPEDHSSRALVVALSVSRDVTNGMRQYLADNHLRARAVIGISPDGGPSQSSVQNEAQARAIAVSTAHAVKQAVDRYRPETIHLFTAAPQALAVLVGRHLSALPPVQLYEWRPEANNYCKSLLLSDVRP</sequence>
<comment type="caution">
    <text evidence="2">The sequence shown here is derived from an EMBL/GenBank/DDBJ whole genome shotgun (WGS) entry which is preliminary data.</text>
</comment>
<name>X0XCC6_9ZZZZ</name>
<accession>X0XCC6</accession>
<protein>
    <recommendedName>
        <fullName evidence="1">SMODS-associated and fused to various effectors domain-containing protein</fullName>
    </recommendedName>
</protein>
<evidence type="ECO:0000313" key="2">
    <source>
        <dbReference type="EMBL" id="GAG34318.1"/>
    </source>
</evidence>
<gene>
    <name evidence="2" type="ORF">S01H1_70535</name>
</gene>
<feature type="domain" description="SMODS-associated and fused to various effectors" evidence="1">
    <location>
        <begin position="5"/>
        <end position="122"/>
    </location>
</feature>
<dbReference type="Pfam" id="PF18145">
    <property type="entry name" value="SAVED"/>
    <property type="match status" value="1"/>
</dbReference>
<reference evidence="2" key="1">
    <citation type="journal article" date="2014" name="Front. Microbiol.">
        <title>High frequency of phylogenetically diverse reductive dehalogenase-homologous genes in deep subseafloor sedimentary metagenomes.</title>
        <authorList>
            <person name="Kawai M."/>
            <person name="Futagami T."/>
            <person name="Toyoda A."/>
            <person name="Takaki Y."/>
            <person name="Nishi S."/>
            <person name="Hori S."/>
            <person name="Arai W."/>
            <person name="Tsubouchi T."/>
            <person name="Morono Y."/>
            <person name="Uchiyama I."/>
            <person name="Ito T."/>
            <person name="Fujiyama A."/>
            <person name="Inagaki F."/>
            <person name="Takami H."/>
        </authorList>
    </citation>
    <scope>NUCLEOTIDE SEQUENCE</scope>
    <source>
        <strain evidence="2">Expedition CK06-06</strain>
    </source>
</reference>
<evidence type="ECO:0000259" key="1">
    <source>
        <dbReference type="Pfam" id="PF18145"/>
    </source>
</evidence>
<dbReference type="NCBIfam" id="NF033611">
    <property type="entry name" value="SAVED"/>
    <property type="match status" value="1"/>
</dbReference>
<organism evidence="2">
    <name type="scientific">marine sediment metagenome</name>
    <dbReference type="NCBI Taxonomy" id="412755"/>
    <lineage>
        <taxon>unclassified sequences</taxon>
        <taxon>metagenomes</taxon>
        <taxon>ecological metagenomes</taxon>
    </lineage>
</organism>
<proteinExistence type="predicted"/>
<dbReference type="EMBL" id="BARS01046913">
    <property type="protein sequence ID" value="GAG34318.1"/>
    <property type="molecule type" value="Genomic_DNA"/>
</dbReference>